<accession>A0ACD5U2P1</accession>
<name>A0ACD5U2P1_AVESA</name>
<reference evidence="1" key="1">
    <citation type="submission" date="2021-05" db="EMBL/GenBank/DDBJ databases">
        <authorList>
            <person name="Scholz U."/>
            <person name="Mascher M."/>
            <person name="Fiebig A."/>
        </authorList>
    </citation>
    <scope>NUCLEOTIDE SEQUENCE [LARGE SCALE GENOMIC DNA]</scope>
</reference>
<reference evidence="1" key="2">
    <citation type="submission" date="2025-09" db="UniProtKB">
        <authorList>
            <consortium name="EnsemblPlants"/>
        </authorList>
    </citation>
    <scope>IDENTIFICATION</scope>
</reference>
<keyword evidence="2" id="KW-1185">Reference proteome</keyword>
<protein>
    <submittedName>
        <fullName evidence="1">Uncharacterized protein</fullName>
    </submittedName>
</protein>
<organism evidence="1 2">
    <name type="scientific">Avena sativa</name>
    <name type="common">Oat</name>
    <dbReference type="NCBI Taxonomy" id="4498"/>
    <lineage>
        <taxon>Eukaryota</taxon>
        <taxon>Viridiplantae</taxon>
        <taxon>Streptophyta</taxon>
        <taxon>Embryophyta</taxon>
        <taxon>Tracheophyta</taxon>
        <taxon>Spermatophyta</taxon>
        <taxon>Magnoliopsida</taxon>
        <taxon>Liliopsida</taxon>
        <taxon>Poales</taxon>
        <taxon>Poaceae</taxon>
        <taxon>BOP clade</taxon>
        <taxon>Pooideae</taxon>
        <taxon>Poodae</taxon>
        <taxon>Poeae</taxon>
        <taxon>Poeae Chloroplast Group 1 (Aveneae type)</taxon>
        <taxon>Aveninae</taxon>
        <taxon>Avena</taxon>
    </lineage>
</organism>
<evidence type="ECO:0000313" key="2">
    <source>
        <dbReference type="Proteomes" id="UP001732700"/>
    </source>
</evidence>
<sequence>MVRSKEVHKKPKDPLLTPPSKPRGFSFRDDGGFGGSLPRNRGGAAMSSPAPASVPNYMRATSSSGARAGQRQRAGVAPSSPSASASTPTRQRRPLRVVPRGKVLFPAPAASPGMVRPTCSSTLKDAKFPGALDLAPGATDAEGPAAMRVCPYTYCSLNGHAHARAVPLRSFLATRRRLIKTQQSMKHRGVSAFRRSTAAAHQRPEAKDSGGPGVQAPVAKVDEEVLLGDFFVEVYTGPRVSSGTSCSDMSLDEMDATVRRMEFVVFDRCTDDDDNNKGNDLGVHGDGEGEGTAEERPGVCSESSSECSDADTSGDLVEELPWTRYECDSLDDDVSEEQGVIHEKTEVQQEGGKDEEGTSGRFDDEEESDKEPKPEGDEIISDLPREMGIVAEEEGVSCRVDTVYQQENSRGEETQDPGDDLSEVAHKMEIAAEQACTVEVCKVQEEKVEGRSEEISGSEVAERLENVLEEICKEENSADQEANDDETNMQSAGQLEVAEKQEEGESEMEIAETVPEVTCKEDFSEQESTCRAVSEGEISDSSAIGSPDVEISNEPRNGSFEQDVNSVEDAFEQDVNTVEDASEQFDTTAENTASGTEDAQMGLEIATCKSVDASEESGISHERSQDFNSVCVDAPVQMEPEIAEHKPEDSSEESSIPQDSSQNSKSGHVDNGAQIEVSADAPAQMIPEVTECKLEESSEESGIPQESSQDFNSVCVDAPAKMEPAITEREPEDSSEQSSIPQESSQNNKSAHVDNGAQIELSADAPAQMVPEITECKLEEYSEESGIPQESSQSDKSGLVNDGAETEPEFTVCKSEDPYEEESDVAQEIVHDDIDNSACLGEGVQMQLGYVPSELEDTPESSIAHEIDEDENSAYVSDDAQNGSEITTYKLDDASESVAVQEAGQDHSCADVSGGAQNESELTPSELVNASEGSDVTQGAGRDDSTADVNDCPKKEPETMACESEPAHGGLDITQIGHEDDYPADVLKDTKIMTRKTKDACEEVCITEEVNLSPVVQIPQHNSDLSATEGNGEPESLPAEDSDGEPQSLPAEAKDVNDYSVDDMCSVFSGMNLKGDVYVDPTESDISPRKRLIIAGRRRTPEEEEHMRGFNPRAPNFLPLELDPDSEKVDLKHQTAEDRKNAEEWMIDYALRRAVNNLGGRKKKVELLVQAFETVLPHDEDEKKNISPTRPVQACN</sequence>
<dbReference type="EnsemblPlants" id="AVESA.00010b.r2.1DG0170030.1">
    <property type="protein sequence ID" value="AVESA.00010b.r2.1DG0170030.1.CDS.1"/>
    <property type="gene ID" value="AVESA.00010b.r2.1DG0170030"/>
</dbReference>
<proteinExistence type="predicted"/>
<evidence type="ECO:0000313" key="1">
    <source>
        <dbReference type="EnsemblPlants" id="AVESA.00010b.r2.1DG0170030.1.CDS.1"/>
    </source>
</evidence>
<dbReference type="Proteomes" id="UP001732700">
    <property type="component" value="Chromosome 1D"/>
</dbReference>